<gene>
    <name evidence="4" type="ORF">DFP90_103386</name>
</gene>
<sequence length="200" mass="22190">MPYLKIQTLTAPPLQPASLTMERRECVTIQGPSGSGKSLFLRAIADLDPNQGTVQLDGKDRNDFTAPKWREQVGYLAAEPGWWLETARPHFKNPVEVPLAKLHLDKDILDRPLLHLSTGERQRLALLRAMEPEPSVLLLDEPTAALDPESTQAVEHLIRSFMERGGAILLVSHDAEQSARLADKSYRMEKGQLHTVGGSS</sequence>
<dbReference type="PANTHER" id="PTHR43119">
    <property type="entry name" value="ABC TRANSPORT PROTEIN ATP-BINDING COMPONENT-RELATED"/>
    <property type="match status" value="1"/>
</dbReference>
<evidence type="ECO:0000313" key="5">
    <source>
        <dbReference type="Proteomes" id="UP000256845"/>
    </source>
</evidence>
<reference evidence="4 5" key="1">
    <citation type="submission" date="2018-07" db="EMBL/GenBank/DDBJ databases">
        <title>Genomic Encyclopedia of Type Strains, Phase III (KMG-III): the genomes of soil and plant-associated and newly described type strains.</title>
        <authorList>
            <person name="Whitman W."/>
        </authorList>
    </citation>
    <scope>NUCLEOTIDE SEQUENCE [LARGE SCALE GENOMIC DNA]</scope>
    <source>
        <strain evidence="4 5">CECT 8488</strain>
    </source>
</reference>
<dbReference type="SMART" id="SM00382">
    <property type="entry name" value="AAA"/>
    <property type="match status" value="1"/>
</dbReference>
<dbReference type="InterPro" id="IPR003439">
    <property type="entry name" value="ABC_transporter-like_ATP-bd"/>
</dbReference>
<dbReference type="EMBL" id="QRDW01000003">
    <property type="protein sequence ID" value="RED51583.1"/>
    <property type="molecule type" value="Genomic_DNA"/>
</dbReference>
<dbReference type="Gene3D" id="3.40.50.300">
    <property type="entry name" value="P-loop containing nucleotide triphosphate hydrolases"/>
    <property type="match status" value="1"/>
</dbReference>
<dbReference type="PROSITE" id="PS50893">
    <property type="entry name" value="ABC_TRANSPORTER_2"/>
    <property type="match status" value="1"/>
</dbReference>
<feature type="domain" description="ABC transporter" evidence="3">
    <location>
        <begin position="4"/>
        <end position="200"/>
    </location>
</feature>
<evidence type="ECO:0000256" key="1">
    <source>
        <dbReference type="ARBA" id="ARBA00022741"/>
    </source>
</evidence>
<name>A0A3D9HPZ4_9PROT</name>
<dbReference type="InterPro" id="IPR027417">
    <property type="entry name" value="P-loop_NTPase"/>
</dbReference>
<dbReference type="RefSeq" id="WP_245957035.1">
    <property type="nucleotide sequence ID" value="NZ_QRDW01000003.1"/>
</dbReference>
<dbReference type="SUPFAM" id="SSF52540">
    <property type="entry name" value="P-loop containing nucleoside triphosphate hydrolases"/>
    <property type="match status" value="1"/>
</dbReference>
<keyword evidence="5" id="KW-1185">Reference proteome</keyword>
<proteinExistence type="predicted"/>
<dbReference type="PANTHER" id="PTHR43119:SF1">
    <property type="entry name" value="ABC TRANSPORTER DOMAIN-CONTAINING PROTEIN"/>
    <property type="match status" value="1"/>
</dbReference>
<evidence type="ECO:0000256" key="2">
    <source>
        <dbReference type="ARBA" id="ARBA00022840"/>
    </source>
</evidence>
<protein>
    <submittedName>
        <fullName evidence="4">ABC-type iron transport system FetAB ATPase subunit</fullName>
    </submittedName>
</protein>
<accession>A0A3D9HPZ4</accession>
<keyword evidence="2" id="KW-0067">ATP-binding</keyword>
<evidence type="ECO:0000313" key="4">
    <source>
        <dbReference type="EMBL" id="RED51583.1"/>
    </source>
</evidence>
<dbReference type="GO" id="GO:0016887">
    <property type="term" value="F:ATP hydrolysis activity"/>
    <property type="evidence" value="ECO:0007669"/>
    <property type="project" value="InterPro"/>
</dbReference>
<keyword evidence="1" id="KW-0547">Nucleotide-binding</keyword>
<evidence type="ECO:0000259" key="3">
    <source>
        <dbReference type="PROSITE" id="PS50893"/>
    </source>
</evidence>
<dbReference type="GO" id="GO:0005524">
    <property type="term" value="F:ATP binding"/>
    <property type="evidence" value="ECO:0007669"/>
    <property type="project" value="UniProtKB-KW"/>
</dbReference>
<dbReference type="InterPro" id="IPR003593">
    <property type="entry name" value="AAA+_ATPase"/>
</dbReference>
<dbReference type="AlphaFoldDB" id="A0A3D9HPZ4"/>
<comment type="caution">
    <text evidence="4">The sequence shown here is derived from an EMBL/GenBank/DDBJ whole genome shotgun (WGS) entry which is preliminary data.</text>
</comment>
<dbReference type="Pfam" id="PF00005">
    <property type="entry name" value="ABC_tran"/>
    <property type="match status" value="1"/>
</dbReference>
<dbReference type="CDD" id="cd00267">
    <property type="entry name" value="ABC_ATPase"/>
    <property type="match status" value="1"/>
</dbReference>
<organism evidence="4 5">
    <name type="scientific">Aestuariispira insulae</name>
    <dbReference type="NCBI Taxonomy" id="1461337"/>
    <lineage>
        <taxon>Bacteria</taxon>
        <taxon>Pseudomonadati</taxon>
        <taxon>Pseudomonadota</taxon>
        <taxon>Alphaproteobacteria</taxon>
        <taxon>Rhodospirillales</taxon>
        <taxon>Kiloniellaceae</taxon>
        <taxon>Aestuariispira</taxon>
    </lineage>
</organism>
<dbReference type="Proteomes" id="UP000256845">
    <property type="component" value="Unassembled WGS sequence"/>
</dbReference>